<accession>A0AAN8VGP9</accession>
<comment type="caution">
    <text evidence="11">The sequence shown here is derived from an EMBL/GenBank/DDBJ whole genome shotgun (WGS) entry which is preliminary data.</text>
</comment>
<evidence type="ECO:0000256" key="1">
    <source>
        <dbReference type="ARBA" id="ARBA00001971"/>
    </source>
</evidence>
<dbReference type="Proteomes" id="UP001370490">
    <property type="component" value="Unassembled WGS sequence"/>
</dbReference>
<dbReference type="EMBL" id="JBAMMX010000009">
    <property type="protein sequence ID" value="KAK6933755.1"/>
    <property type="molecule type" value="Genomic_DNA"/>
</dbReference>
<evidence type="ECO:0000256" key="5">
    <source>
        <dbReference type="ARBA" id="ARBA00022723"/>
    </source>
</evidence>
<evidence type="ECO:0000256" key="4">
    <source>
        <dbReference type="ARBA" id="ARBA00022617"/>
    </source>
</evidence>
<evidence type="ECO:0000313" key="11">
    <source>
        <dbReference type="EMBL" id="KAK6933755.1"/>
    </source>
</evidence>
<dbReference type="PANTHER" id="PTHR47943:SF8">
    <property type="entry name" value="CYTOCHROME P450"/>
    <property type="match status" value="1"/>
</dbReference>
<dbReference type="Pfam" id="PF00067">
    <property type="entry name" value="p450"/>
    <property type="match status" value="1"/>
</dbReference>
<comment type="cofactor">
    <cofactor evidence="1">
        <name>heme</name>
        <dbReference type="ChEBI" id="CHEBI:30413"/>
    </cofactor>
</comment>
<dbReference type="GO" id="GO:0020037">
    <property type="term" value="F:heme binding"/>
    <property type="evidence" value="ECO:0007669"/>
    <property type="project" value="InterPro"/>
</dbReference>
<proteinExistence type="inferred from homology"/>
<evidence type="ECO:0000313" key="12">
    <source>
        <dbReference type="Proteomes" id="UP001370490"/>
    </source>
</evidence>
<dbReference type="SUPFAM" id="SSF48264">
    <property type="entry name" value="Cytochrome P450"/>
    <property type="match status" value="1"/>
</dbReference>
<keyword evidence="9 10" id="KW-0472">Membrane</keyword>
<dbReference type="AlphaFoldDB" id="A0AAN8VGP9"/>
<keyword evidence="10" id="KW-1133">Transmembrane helix</keyword>
<dbReference type="Gene3D" id="1.10.630.10">
    <property type="entry name" value="Cytochrome P450"/>
    <property type="match status" value="1"/>
</dbReference>
<feature type="transmembrane region" description="Helical" evidence="10">
    <location>
        <begin position="6"/>
        <end position="25"/>
    </location>
</feature>
<gene>
    <name evidence="11" type="ORF">RJ641_036649</name>
</gene>
<reference evidence="11 12" key="1">
    <citation type="submission" date="2023-12" db="EMBL/GenBank/DDBJ databases">
        <title>A high-quality genome assembly for Dillenia turbinata (Dilleniales).</title>
        <authorList>
            <person name="Chanderbali A."/>
        </authorList>
    </citation>
    <scope>NUCLEOTIDE SEQUENCE [LARGE SCALE GENOMIC DNA]</scope>
    <source>
        <strain evidence="11">LSX21</strain>
        <tissue evidence="11">Leaf</tissue>
    </source>
</reference>
<evidence type="ECO:0000256" key="10">
    <source>
        <dbReference type="SAM" id="Phobius"/>
    </source>
</evidence>
<dbReference type="GO" id="GO:0016020">
    <property type="term" value="C:membrane"/>
    <property type="evidence" value="ECO:0007669"/>
    <property type="project" value="UniProtKB-SubCell"/>
</dbReference>
<name>A0AAN8VGP9_9MAGN</name>
<evidence type="ECO:0000256" key="3">
    <source>
        <dbReference type="ARBA" id="ARBA00010617"/>
    </source>
</evidence>
<protein>
    <submittedName>
        <fullName evidence="11">Cytochrome P450</fullName>
    </submittedName>
</protein>
<dbReference type="GO" id="GO:0016705">
    <property type="term" value="F:oxidoreductase activity, acting on paired donors, with incorporation or reduction of molecular oxygen"/>
    <property type="evidence" value="ECO:0007669"/>
    <property type="project" value="InterPro"/>
</dbReference>
<comment type="subcellular location">
    <subcellularLocation>
        <location evidence="2">Membrane</location>
    </subcellularLocation>
</comment>
<keyword evidence="10" id="KW-0812">Transmembrane</keyword>
<dbReference type="InterPro" id="IPR036396">
    <property type="entry name" value="Cyt_P450_sf"/>
</dbReference>
<comment type="similarity">
    <text evidence="3">Belongs to the cytochrome P450 family.</text>
</comment>
<evidence type="ECO:0000256" key="2">
    <source>
        <dbReference type="ARBA" id="ARBA00004370"/>
    </source>
</evidence>
<evidence type="ECO:0000256" key="8">
    <source>
        <dbReference type="ARBA" id="ARBA00023033"/>
    </source>
</evidence>
<keyword evidence="6" id="KW-0560">Oxidoreductase</keyword>
<organism evidence="11 12">
    <name type="scientific">Dillenia turbinata</name>
    <dbReference type="NCBI Taxonomy" id="194707"/>
    <lineage>
        <taxon>Eukaryota</taxon>
        <taxon>Viridiplantae</taxon>
        <taxon>Streptophyta</taxon>
        <taxon>Embryophyta</taxon>
        <taxon>Tracheophyta</taxon>
        <taxon>Spermatophyta</taxon>
        <taxon>Magnoliopsida</taxon>
        <taxon>eudicotyledons</taxon>
        <taxon>Gunneridae</taxon>
        <taxon>Pentapetalae</taxon>
        <taxon>Dilleniales</taxon>
        <taxon>Dilleniaceae</taxon>
        <taxon>Dillenia</taxon>
    </lineage>
</organism>
<keyword evidence="8" id="KW-0503">Monooxygenase</keyword>
<evidence type="ECO:0000256" key="7">
    <source>
        <dbReference type="ARBA" id="ARBA00023004"/>
    </source>
</evidence>
<dbReference type="GO" id="GO:0005506">
    <property type="term" value="F:iron ion binding"/>
    <property type="evidence" value="ECO:0007669"/>
    <property type="project" value="InterPro"/>
</dbReference>
<keyword evidence="12" id="KW-1185">Reference proteome</keyword>
<keyword evidence="5" id="KW-0479">Metal-binding</keyword>
<dbReference type="PANTHER" id="PTHR47943">
    <property type="entry name" value="CYTOCHROME P450 93A3-LIKE"/>
    <property type="match status" value="1"/>
</dbReference>
<keyword evidence="4" id="KW-0349">Heme</keyword>
<evidence type="ECO:0000256" key="6">
    <source>
        <dbReference type="ARBA" id="ARBA00023002"/>
    </source>
</evidence>
<sequence>MDFPDYILLLIILALTATLLLFAFCTKSTKPTTHHLRLPPSPPSLPVIGHLHLLSPTLHKSFLNLSNQHGPLLYLRLGSSSCLLVSSASRASEIFKTHDLSFASRPIFAFAGKLPYGNYGFVISPYGEYWKFMKKLCVTELLSPKQVEKSRYIRKEEINKLLKKVCDCAANDLVLDLGGELMKLTNNVTCRVIMRTECSASNDEAERCSELVKESFELAAKLCFGDVLGPLKTLGFWLYGRQAMDVTRRYDEILEKVLQKHEREREAGGEREDKDLMDILLDVYHNDEAEFKITRTHIKAFFLE</sequence>
<evidence type="ECO:0000256" key="9">
    <source>
        <dbReference type="ARBA" id="ARBA00023136"/>
    </source>
</evidence>
<dbReference type="GO" id="GO:0004497">
    <property type="term" value="F:monooxygenase activity"/>
    <property type="evidence" value="ECO:0007669"/>
    <property type="project" value="UniProtKB-KW"/>
</dbReference>
<dbReference type="InterPro" id="IPR001128">
    <property type="entry name" value="Cyt_P450"/>
</dbReference>
<keyword evidence="7" id="KW-0408">Iron</keyword>